<dbReference type="RefSeq" id="XP_037160043.1">
    <property type="nucleotide sequence ID" value="XM_037312994.1"/>
</dbReference>
<dbReference type="EMBL" id="JACCJC010000066">
    <property type="protein sequence ID" value="KAF6230575.1"/>
    <property type="molecule type" value="Genomic_DNA"/>
</dbReference>
<accession>A0A8H6FL64</accession>
<dbReference type="Gene3D" id="3.40.50.720">
    <property type="entry name" value="NAD(P)-binding Rossmann-like Domain"/>
    <property type="match status" value="1"/>
</dbReference>
<dbReference type="GeneID" id="59292756"/>
<keyword evidence="2" id="KW-1185">Reference proteome</keyword>
<dbReference type="AlphaFoldDB" id="A0A8H6FL64"/>
<gene>
    <name evidence="1" type="ORF">HO173_011112</name>
</gene>
<dbReference type="OrthoDB" id="5325318at2759"/>
<protein>
    <submittedName>
        <fullName evidence="1">Uncharacterized protein</fullName>
    </submittedName>
</protein>
<proteinExistence type="predicted"/>
<sequence length="98" mass="10322">MTGAARGPGLAFAKVLAENRANLAVLDIVPPDQPLERMKTDYGMRVTTLLERGVLNAKSAESDSISAAEAVTDVHFLTTSDKNLSSLFAVNSSQALSS</sequence>
<comment type="caution">
    <text evidence="1">The sequence shown here is derived from an EMBL/GenBank/DDBJ whole genome shotgun (WGS) entry which is preliminary data.</text>
</comment>
<organism evidence="1 2">
    <name type="scientific">Letharia columbiana</name>
    <dbReference type="NCBI Taxonomy" id="112416"/>
    <lineage>
        <taxon>Eukaryota</taxon>
        <taxon>Fungi</taxon>
        <taxon>Dikarya</taxon>
        <taxon>Ascomycota</taxon>
        <taxon>Pezizomycotina</taxon>
        <taxon>Lecanoromycetes</taxon>
        <taxon>OSLEUM clade</taxon>
        <taxon>Lecanoromycetidae</taxon>
        <taxon>Lecanorales</taxon>
        <taxon>Lecanorineae</taxon>
        <taxon>Parmeliaceae</taxon>
        <taxon>Letharia</taxon>
    </lineage>
</organism>
<reference evidence="1 2" key="1">
    <citation type="journal article" date="2020" name="Genomics">
        <title>Complete, high-quality genomes from long-read metagenomic sequencing of two wolf lichen thalli reveals enigmatic genome architecture.</title>
        <authorList>
            <person name="McKenzie S.K."/>
            <person name="Walston R.F."/>
            <person name="Allen J.L."/>
        </authorList>
    </citation>
    <scope>NUCLEOTIDE SEQUENCE [LARGE SCALE GENOMIC DNA]</scope>
    <source>
        <strain evidence="1">WasteWater2</strain>
    </source>
</reference>
<evidence type="ECO:0000313" key="1">
    <source>
        <dbReference type="EMBL" id="KAF6230575.1"/>
    </source>
</evidence>
<name>A0A8H6FL64_9LECA</name>
<dbReference type="Proteomes" id="UP000578531">
    <property type="component" value="Unassembled WGS sequence"/>
</dbReference>
<evidence type="ECO:0000313" key="2">
    <source>
        <dbReference type="Proteomes" id="UP000578531"/>
    </source>
</evidence>